<feature type="transmembrane region" description="Helical" evidence="1">
    <location>
        <begin position="91"/>
        <end position="107"/>
    </location>
</feature>
<protein>
    <submittedName>
        <fullName evidence="2">Uncharacterized protein</fullName>
    </submittedName>
</protein>
<dbReference type="AlphaFoldDB" id="A0A4U8W6X3"/>
<feature type="transmembrane region" description="Helical" evidence="1">
    <location>
        <begin position="27"/>
        <end position="46"/>
    </location>
</feature>
<name>A0A4U8W6X3_9NOCA</name>
<organism evidence="2 3">
    <name type="scientific">Nocardia cyriacigeorgica</name>
    <dbReference type="NCBI Taxonomy" id="135487"/>
    <lineage>
        <taxon>Bacteria</taxon>
        <taxon>Bacillati</taxon>
        <taxon>Actinomycetota</taxon>
        <taxon>Actinomycetes</taxon>
        <taxon>Mycobacteriales</taxon>
        <taxon>Nocardiaceae</taxon>
        <taxon>Nocardia</taxon>
    </lineage>
</organism>
<evidence type="ECO:0000313" key="2">
    <source>
        <dbReference type="EMBL" id="VFB01927.1"/>
    </source>
</evidence>
<keyword evidence="1" id="KW-1133">Transmembrane helix</keyword>
<feature type="transmembrane region" description="Helical" evidence="1">
    <location>
        <begin position="66"/>
        <end position="84"/>
    </location>
</feature>
<evidence type="ECO:0000256" key="1">
    <source>
        <dbReference type="SAM" id="Phobius"/>
    </source>
</evidence>
<keyword evidence="1" id="KW-0812">Transmembrane</keyword>
<accession>A0A4U8W6X3</accession>
<dbReference type="RefSeq" id="WP_130919248.1">
    <property type="nucleotide sequence ID" value="NZ_JADLPI010000005.1"/>
</dbReference>
<evidence type="ECO:0000313" key="3">
    <source>
        <dbReference type="Proteomes" id="UP000290439"/>
    </source>
</evidence>
<keyword evidence="1" id="KW-0472">Membrane</keyword>
<proteinExistence type="predicted"/>
<feature type="transmembrane region" description="Helical" evidence="1">
    <location>
        <begin position="127"/>
        <end position="154"/>
    </location>
</feature>
<reference evidence="2 3" key="1">
    <citation type="submission" date="2019-02" db="EMBL/GenBank/DDBJ databases">
        <authorList>
            <consortium name="Pathogen Informatics"/>
        </authorList>
    </citation>
    <scope>NUCLEOTIDE SEQUENCE [LARGE SCALE GENOMIC DNA]</scope>
    <source>
        <strain evidence="2 3">3012STDY6756504</strain>
    </source>
</reference>
<dbReference type="Proteomes" id="UP000290439">
    <property type="component" value="Chromosome"/>
</dbReference>
<sequence>MPESFQSPAGWSPPGAQFQNRGALGRTLIGTAVALVVTPIGIGIAAHGSLATSRWWDSVDRWSAPGQSVLGAVLLLLVAVLAAYSPAATMIAGLVWGILPGIIQIFFPEDTFRMIGDIPGLAAEFHVALHAWLVSGMVLIVGALLFGSGIVATLKRR</sequence>
<gene>
    <name evidence="2" type="ORF">NCTC10797_05757</name>
</gene>
<dbReference type="EMBL" id="LR215973">
    <property type="protein sequence ID" value="VFB01927.1"/>
    <property type="molecule type" value="Genomic_DNA"/>
</dbReference>